<dbReference type="Proteomes" id="UP000737018">
    <property type="component" value="Unassembled WGS sequence"/>
</dbReference>
<dbReference type="AlphaFoldDB" id="A0A8J4QR32"/>
<protein>
    <submittedName>
        <fullName evidence="1">Uncharacterized protein</fullName>
    </submittedName>
</protein>
<proteinExistence type="predicted"/>
<evidence type="ECO:0000313" key="1">
    <source>
        <dbReference type="EMBL" id="KAF3951729.1"/>
    </source>
</evidence>
<reference evidence="1" key="1">
    <citation type="submission" date="2020-03" db="EMBL/GenBank/DDBJ databases">
        <title>Castanea mollissima Vanexum genome sequencing.</title>
        <authorList>
            <person name="Staton M."/>
        </authorList>
    </citation>
    <scope>NUCLEOTIDE SEQUENCE</scope>
    <source>
        <tissue evidence="1">Leaf</tissue>
    </source>
</reference>
<dbReference type="EMBL" id="JRKL02004803">
    <property type="protein sequence ID" value="KAF3951729.1"/>
    <property type="molecule type" value="Genomic_DNA"/>
</dbReference>
<evidence type="ECO:0000313" key="2">
    <source>
        <dbReference type="Proteomes" id="UP000737018"/>
    </source>
</evidence>
<keyword evidence="2" id="KW-1185">Reference proteome</keyword>
<accession>A0A8J4QR32</accession>
<name>A0A8J4QR32_9ROSI</name>
<comment type="caution">
    <text evidence="1">The sequence shown here is derived from an EMBL/GenBank/DDBJ whole genome shotgun (WGS) entry which is preliminary data.</text>
</comment>
<gene>
    <name evidence="1" type="ORF">CMV_022646</name>
</gene>
<sequence length="78" mass="8539">MSSHAQATGKRKKEEILTSLFFLNSNLLETSTSTSTSTANWYQGPGCFVLFLLVFLGRPLVSDLSCQYLSVCGTSRVV</sequence>
<organism evidence="1 2">
    <name type="scientific">Castanea mollissima</name>
    <name type="common">Chinese chestnut</name>
    <dbReference type="NCBI Taxonomy" id="60419"/>
    <lineage>
        <taxon>Eukaryota</taxon>
        <taxon>Viridiplantae</taxon>
        <taxon>Streptophyta</taxon>
        <taxon>Embryophyta</taxon>
        <taxon>Tracheophyta</taxon>
        <taxon>Spermatophyta</taxon>
        <taxon>Magnoliopsida</taxon>
        <taxon>eudicotyledons</taxon>
        <taxon>Gunneridae</taxon>
        <taxon>Pentapetalae</taxon>
        <taxon>rosids</taxon>
        <taxon>fabids</taxon>
        <taxon>Fagales</taxon>
        <taxon>Fagaceae</taxon>
        <taxon>Castanea</taxon>
    </lineage>
</organism>